<dbReference type="STRING" id="1051891.A0A0C3Q0P2"/>
<evidence type="ECO:0000256" key="3">
    <source>
        <dbReference type="ARBA" id="ARBA00022692"/>
    </source>
</evidence>
<evidence type="ECO:0000313" key="7">
    <source>
        <dbReference type="EMBL" id="KIO15951.1"/>
    </source>
</evidence>
<feature type="transmembrane region" description="Helical" evidence="6">
    <location>
        <begin position="95"/>
        <end position="118"/>
    </location>
</feature>
<evidence type="ECO:0000256" key="6">
    <source>
        <dbReference type="SAM" id="Phobius"/>
    </source>
</evidence>
<dbReference type="AlphaFoldDB" id="A0A0C3Q0P2"/>
<dbReference type="Proteomes" id="UP000054248">
    <property type="component" value="Unassembled WGS sequence"/>
</dbReference>
<keyword evidence="5 6" id="KW-0472">Membrane</keyword>
<comment type="similarity">
    <text evidence="2">Belongs to the IFI6/IFI27 family.</text>
</comment>
<dbReference type="Pfam" id="PF06140">
    <property type="entry name" value="Ifi-6-16"/>
    <property type="match status" value="1"/>
</dbReference>
<comment type="subcellular location">
    <subcellularLocation>
        <location evidence="1">Membrane</location>
        <topology evidence="1">Multi-pass membrane protein</topology>
    </subcellularLocation>
</comment>
<organism evidence="7 8">
    <name type="scientific">Tulasnella calospora MUT 4182</name>
    <dbReference type="NCBI Taxonomy" id="1051891"/>
    <lineage>
        <taxon>Eukaryota</taxon>
        <taxon>Fungi</taxon>
        <taxon>Dikarya</taxon>
        <taxon>Basidiomycota</taxon>
        <taxon>Agaricomycotina</taxon>
        <taxon>Agaricomycetes</taxon>
        <taxon>Cantharellales</taxon>
        <taxon>Tulasnellaceae</taxon>
        <taxon>Tulasnella</taxon>
    </lineage>
</organism>
<dbReference type="OrthoDB" id="440424at2759"/>
<evidence type="ECO:0000313" key="8">
    <source>
        <dbReference type="Proteomes" id="UP000054248"/>
    </source>
</evidence>
<dbReference type="EMBL" id="KN823739">
    <property type="protein sequence ID" value="KIO15951.1"/>
    <property type="molecule type" value="Genomic_DNA"/>
</dbReference>
<evidence type="ECO:0000256" key="1">
    <source>
        <dbReference type="ARBA" id="ARBA00004141"/>
    </source>
</evidence>
<keyword evidence="3 6" id="KW-0812">Transmembrane</keyword>
<reference evidence="7 8" key="1">
    <citation type="submission" date="2014-04" db="EMBL/GenBank/DDBJ databases">
        <authorList>
            <consortium name="DOE Joint Genome Institute"/>
            <person name="Kuo A."/>
            <person name="Girlanda M."/>
            <person name="Perotto S."/>
            <person name="Kohler A."/>
            <person name="Nagy L.G."/>
            <person name="Floudas D."/>
            <person name="Copeland A."/>
            <person name="Barry K.W."/>
            <person name="Cichocki N."/>
            <person name="Veneault-Fourrey C."/>
            <person name="LaButti K."/>
            <person name="Lindquist E.A."/>
            <person name="Lipzen A."/>
            <person name="Lundell T."/>
            <person name="Morin E."/>
            <person name="Murat C."/>
            <person name="Sun H."/>
            <person name="Tunlid A."/>
            <person name="Henrissat B."/>
            <person name="Grigoriev I.V."/>
            <person name="Hibbett D.S."/>
            <person name="Martin F."/>
            <person name="Nordberg H.P."/>
            <person name="Cantor M.N."/>
            <person name="Hua S.X."/>
        </authorList>
    </citation>
    <scope>NUCLEOTIDE SEQUENCE [LARGE SCALE GENOMIC DNA]</scope>
    <source>
        <strain evidence="7 8">MUT 4182</strain>
    </source>
</reference>
<name>A0A0C3Q0P2_9AGAM</name>
<gene>
    <name evidence="7" type="ORF">M407DRAFT_198233</name>
</gene>
<evidence type="ECO:0000256" key="2">
    <source>
        <dbReference type="ARBA" id="ARBA00007262"/>
    </source>
</evidence>
<sequence>MSFKIAPAVSNARRLVAIARETIDEIWKVWQNRVPRLLRWGVYGALLGLGVYLILGFGVAGVAAGSIAATIHSSIGNVAAGSAFAIMQSLGAKGILMWLFPLLGGAGVAGLRELTALIQRRLRSRAKLA</sequence>
<dbReference type="PANTHER" id="PTHR16932">
    <property type="entry name" value="INTERFERON ALPHA-INDUCIBLE PROTEIN 27"/>
    <property type="match status" value="1"/>
</dbReference>
<dbReference type="HOGENOM" id="CLU_115979_1_0_1"/>
<proteinExistence type="inferred from homology"/>
<feature type="transmembrane region" description="Helical" evidence="6">
    <location>
        <begin position="42"/>
        <end position="75"/>
    </location>
</feature>
<keyword evidence="8" id="KW-1185">Reference proteome</keyword>
<reference evidence="8" key="2">
    <citation type="submission" date="2015-01" db="EMBL/GenBank/DDBJ databases">
        <title>Evolutionary Origins and Diversification of the Mycorrhizal Mutualists.</title>
        <authorList>
            <consortium name="DOE Joint Genome Institute"/>
            <consortium name="Mycorrhizal Genomics Consortium"/>
            <person name="Kohler A."/>
            <person name="Kuo A."/>
            <person name="Nagy L.G."/>
            <person name="Floudas D."/>
            <person name="Copeland A."/>
            <person name="Barry K.W."/>
            <person name="Cichocki N."/>
            <person name="Veneault-Fourrey C."/>
            <person name="LaButti K."/>
            <person name="Lindquist E.A."/>
            <person name="Lipzen A."/>
            <person name="Lundell T."/>
            <person name="Morin E."/>
            <person name="Murat C."/>
            <person name="Riley R."/>
            <person name="Ohm R."/>
            <person name="Sun H."/>
            <person name="Tunlid A."/>
            <person name="Henrissat B."/>
            <person name="Grigoriev I.V."/>
            <person name="Hibbett D.S."/>
            <person name="Martin F."/>
        </authorList>
    </citation>
    <scope>NUCLEOTIDE SEQUENCE [LARGE SCALE GENOMIC DNA]</scope>
    <source>
        <strain evidence="8">MUT 4182</strain>
    </source>
</reference>
<dbReference type="Gene3D" id="6.10.110.10">
    <property type="match status" value="1"/>
</dbReference>
<accession>A0A0C3Q0P2</accession>
<dbReference type="GO" id="GO:0016020">
    <property type="term" value="C:membrane"/>
    <property type="evidence" value="ECO:0007669"/>
    <property type="project" value="UniProtKB-SubCell"/>
</dbReference>
<protein>
    <submittedName>
        <fullName evidence="7">Uncharacterized protein</fullName>
    </submittedName>
</protein>
<dbReference type="PANTHER" id="PTHR16932:SF18">
    <property type="entry name" value="INTERFERON, ALPHA-INDUCIBLE PROTEIN 27-LIKE 2"/>
    <property type="match status" value="1"/>
</dbReference>
<evidence type="ECO:0000256" key="4">
    <source>
        <dbReference type="ARBA" id="ARBA00022989"/>
    </source>
</evidence>
<evidence type="ECO:0000256" key="5">
    <source>
        <dbReference type="ARBA" id="ARBA00023136"/>
    </source>
</evidence>
<keyword evidence="4 6" id="KW-1133">Transmembrane helix</keyword>
<dbReference type="InterPro" id="IPR009311">
    <property type="entry name" value="IFI6/IFI27-like"/>
</dbReference>
<dbReference type="InterPro" id="IPR038213">
    <property type="entry name" value="IFI6/IFI27-like_sf"/>
</dbReference>